<proteinExistence type="predicted"/>
<evidence type="ECO:0008006" key="4">
    <source>
        <dbReference type="Google" id="ProtNLM"/>
    </source>
</evidence>
<name>A0A0J7XST9_9SPHN</name>
<dbReference type="PATRIC" id="fig|1114963.3.peg.2404"/>
<evidence type="ECO:0000313" key="2">
    <source>
        <dbReference type="EMBL" id="KMS54931.1"/>
    </source>
</evidence>
<keyword evidence="3" id="KW-1185">Reference proteome</keyword>
<evidence type="ECO:0000256" key="1">
    <source>
        <dbReference type="SAM" id="MobiDB-lite"/>
    </source>
</evidence>
<comment type="caution">
    <text evidence="2">The sequence shown here is derived from an EMBL/GenBank/DDBJ whole genome shotgun (WGS) entry which is preliminary data.</text>
</comment>
<feature type="compositionally biased region" description="Pro residues" evidence="1">
    <location>
        <begin position="245"/>
        <end position="255"/>
    </location>
</feature>
<dbReference type="EMBL" id="JACU01000005">
    <property type="protein sequence ID" value="KMS54931.1"/>
    <property type="molecule type" value="Genomic_DNA"/>
</dbReference>
<feature type="region of interest" description="Disordered" evidence="1">
    <location>
        <begin position="234"/>
        <end position="255"/>
    </location>
</feature>
<accession>A0A0J7XST9</accession>
<organism evidence="2 3">
    <name type="scientific">Novosphingobium barchaimii LL02</name>
    <dbReference type="NCBI Taxonomy" id="1114963"/>
    <lineage>
        <taxon>Bacteria</taxon>
        <taxon>Pseudomonadati</taxon>
        <taxon>Pseudomonadota</taxon>
        <taxon>Alphaproteobacteria</taxon>
        <taxon>Sphingomonadales</taxon>
        <taxon>Sphingomonadaceae</taxon>
        <taxon>Novosphingobium</taxon>
    </lineage>
</organism>
<evidence type="ECO:0000313" key="3">
    <source>
        <dbReference type="Proteomes" id="UP000052268"/>
    </source>
</evidence>
<sequence>MDIRAGEQGTRSRLSLLAGSAVAVILAALAGCAKAPPPPPPPPPPVVVIPPMPSPPMGAPLEMTVPPVAEDGQRHTVNYGISTSQTVWNLRSGYNVAALNCVEPQFAPILDGYKRFLKTYDKSLTKASAEIDRSFKTQHKGRAAIVARETYQTQVYNFFSLPPVDAGFCKAAMELSAELTTIEPSQFENYSYQGLAKLEAPFKEFFTAYEQYRADLAAWQSRYGAGGLITVRPTSEQTLAQPAGQAPPKPQASAQ</sequence>
<dbReference type="AlphaFoldDB" id="A0A0J7XST9"/>
<protein>
    <recommendedName>
        <fullName evidence="4">Lipoprotein</fullName>
    </recommendedName>
</protein>
<dbReference type="PROSITE" id="PS51257">
    <property type="entry name" value="PROKAR_LIPOPROTEIN"/>
    <property type="match status" value="1"/>
</dbReference>
<dbReference type="Proteomes" id="UP000052268">
    <property type="component" value="Unassembled WGS sequence"/>
</dbReference>
<gene>
    <name evidence="2" type="ORF">V474_17840</name>
</gene>
<reference evidence="2 3" key="1">
    <citation type="journal article" date="2015" name="G3 (Bethesda)">
        <title>Insights into Ongoing Evolution of the Hexachlorocyclohexane Catabolic Pathway from Comparative Genomics of Ten Sphingomonadaceae Strains.</title>
        <authorList>
            <person name="Pearce S.L."/>
            <person name="Oakeshott J.G."/>
            <person name="Pandey G."/>
        </authorList>
    </citation>
    <scope>NUCLEOTIDE SEQUENCE [LARGE SCALE GENOMIC DNA]</scope>
    <source>
        <strain evidence="2 3">LL02</strain>
    </source>
</reference>